<dbReference type="InterPro" id="IPR019888">
    <property type="entry name" value="Tscrpt_reg_AsnC-like"/>
</dbReference>
<dbReference type="InterPro" id="IPR019887">
    <property type="entry name" value="Tscrpt_reg_AsnC/Lrp_C"/>
</dbReference>
<dbReference type="PROSITE" id="PS50956">
    <property type="entry name" value="HTH_ASNC_2"/>
    <property type="match status" value="1"/>
</dbReference>
<dbReference type="EMBL" id="LYPA01000066">
    <property type="protein sequence ID" value="OBR64150.1"/>
    <property type="molecule type" value="Genomic_DNA"/>
</dbReference>
<reference evidence="5 6" key="1">
    <citation type="submission" date="2016-05" db="EMBL/GenBank/DDBJ databases">
        <title>Paenibacillus oryzae. sp. nov., isolated from the rice root.</title>
        <authorList>
            <person name="Zhang J."/>
            <person name="Zhang X."/>
        </authorList>
    </citation>
    <scope>NUCLEOTIDE SEQUENCE [LARGE SCALE GENOMIC DNA]</scope>
    <source>
        <strain evidence="5 6">1DrF-4</strain>
    </source>
</reference>
<comment type="caution">
    <text evidence="5">The sequence shown here is derived from an EMBL/GenBank/DDBJ whole genome shotgun (WGS) entry which is preliminary data.</text>
</comment>
<evidence type="ECO:0000256" key="2">
    <source>
        <dbReference type="ARBA" id="ARBA00023125"/>
    </source>
</evidence>
<evidence type="ECO:0000313" key="6">
    <source>
        <dbReference type="Proteomes" id="UP000092024"/>
    </source>
</evidence>
<dbReference type="PANTHER" id="PTHR30154">
    <property type="entry name" value="LEUCINE-RESPONSIVE REGULATORY PROTEIN"/>
    <property type="match status" value="1"/>
</dbReference>
<dbReference type="InterPro" id="IPR036388">
    <property type="entry name" value="WH-like_DNA-bd_sf"/>
</dbReference>
<dbReference type="SUPFAM" id="SSF46785">
    <property type="entry name" value="Winged helix' DNA-binding domain"/>
    <property type="match status" value="1"/>
</dbReference>
<name>A0A1A5YFH7_9BACL</name>
<keyword evidence="3" id="KW-0804">Transcription</keyword>
<dbReference type="PANTHER" id="PTHR30154:SF55">
    <property type="entry name" value="HTH-TYPE TRANSCRIPTIONAL REGULATOR LRPB"/>
    <property type="match status" value="1"/>
</dbReference>
<protein>
    <submittedName>
        <fullName evidence="5">Transcriptional regulator</fullName>
    </submittedName>
</protein>
<accession>A0A1A5YFH7</accession>
<dbReference type="AlphaFoldDB" id="A0A1A5YFH7"/>
<evidence type="ECO:0000259" key="4">
    <source>
        <dbReference type="PROSITE" id="PS50956"/>
    </source>
</evidence>
<dbReference type="GO" id="GO:0043200">
    <property type="term" value="P:response to amino acid"/>
    <property type="evidence" value="ECO:0007669"/>
    <property type="project" value="TreeGrafter"/>
</dbReference>
<dbReference type="Gene3D" id="1.10.10.10">
    <property type="entry name" value="Winged helix-like DNA-binding domain superfamily/Winged helix DNA-binding domain"/>
    <property type="match status" value="1"/>
</dbReference>
<keyword evidence="2" id="KW-0238">DNA-binding</keyword>
<feature type="domain" description="HTH asnC-type" evidence="4">
    <location>
        <begin position="1"/>
        <end position="43"/>
    </location>
</feature>
<evidence type="ECO:0000256" key="3">
    <source>
        <dbReference type="ARBA" id="ARBA00023163"/>
    </source>
</evidence>
<dbReference type="InterPro" id="IPR036390">
    <property type="entry name" value="WH_DNA-bd_sf"/>
</dbReference>
<dbReference type="SMART" id="SM00344">
    <property type="entry name" value="HTH_ASNC"/>
    <property type="match status" value="1"/>
</dbReference>
<evidence type="ECO:0000313" key="5">
    <source>
        <dbReference type="EMBL" id="OBR64150.1"/>
    </source>
</evidence>
<proteinExistence type="predicted"/>
<organism evidence="5 6">
    <name type="scientific">Paenibacillus oryzae</name>
    <dbReference type="NCBI Taxonomy" id="1844972"/>
    <lineage>
        <taxon>Bacteria</taxon>
        <taxon>Bacillati</taxon>
        <taxon>Bacillota</taxon>
        <taxon>Bacilli</taxon>
        <taxon>Bacillales</taxon>
        <taxon>Paenibacillaceae</taxon>
        <taxon>Paenibacillus</taxon>
    </lineage>
</organism>
<gene>
    <name evidence="5" type="ORF">A7K91_16050</name>
</gene>
<sequence length="122" mass="13939">MKQLGEKVHLSGQAAANRVARLQEEQVIEGYTITLNYTKTGQALHTFITILTISYDHQPLFSFLETKTIHILKRFKISGEGCYLLECRFHSNDELNSFLDELSHLANYRLNIVVGDMSTFSD</sequence>
<dbReference type="GO" id="GO:0043565">
    <property type="term" value="F:sequence-specific DNA binding"/>
    <property type="evidence" value="ECO:0007669"/>
    <property type="project" value="InterPro"/>
</dbReference>
<dbReference type="InterPro" id="IPR000485">
    <property type="entry name" value="AsnC-type_HTH_dom"/>
</dbReference>
<evidence type="ECO:0000256" key="1">
    <source>
        <dbReference type="ARBA" id="ARBA00023015"/>
    </source>
</evidence>
<dbReference type="Pfam" id="PF01037">
    <property type="entry name" value="AsnC_trans_reg"/>
    <property type="match status" value="1"/>
</dbReference>
<dbReference type="InterPro" id="IPR011008">
    <property type="entry name" value="Dimeric_a/b-barrel"/>
</dbReference>
<dbReference type="STRING" id="1844972.A7K91_16050"/>
<keyword evidence="6" id="KW-1185">Reference proteome</keyword>
<dbReference type="GO" id="GO:0005829">
    <property type="term" value="C:cytosol"/>
    <property type="evidence" value="ECO:0007669"/>
    <property type="project" value="TreeGrafter"/>
</dbReference>
<dbReference type="Gene3D" id="3.30.70.920">
    <property type="match status" value="1"/>
</dbReference>
<dbReference type="Proteomes" id="UP000092024">
    <property type="component" value="Unassembled WGS sequence"/>
</dbReference>
<dbReference type="SUPFAM" id="SSF54909">
    <property type="entry name" value="Dimeric alpha+beta barrel"/>
    <property type="match status" value="1"/>
</dbReference>
<keyword evidence="1" id="KW-0805">Transcription regulation</keyword>